<dbReference type="PROSITE" id="PS50280">
    <property type="entry name" value="SET"/>
    <property type="match status" value="1"/>
</dbReference>
<keyword evidence="1" id="KW-0489">Methyltransferase</keyword>
<keyword evidence="2" id="KW-0808">Transferase</keyword>
<name>A0AAV1I6X1_9CHLO</name>
<dbReference type="InterPro" id="IPR046341">
    <property type="entry name" value="SET_dom_sf"/>
</dbReference>
<dbReference type="Proteomes" id="UP001314263">
    <property type="component" value="Unassembled WGS sequence"/>
</dbReference>
<dbReference type="Pfam" id="PF00856">
    <property type="entry name" value="SET"/>
    <property type="match status" value="1"/>
</dbReference>
<evidence type="ECO:0000256" key="3">
    <source>
        <dbReference type="ARBA" id="ARBA00022691"/>
    </source>
</evidence>
<proteinExistence type="predicted"/>
<dbReference type="SUPFAM" id="SSF82199">
    <property type="entry name" value="SET domain"/>
    <property type="match status" value="1"/>
</dbReference>
<keyword evidence="4" id="KW-0732">Signal</keyword>
<dbReference type="CDD" id="cd10527">
    <property type="entry name" value="SET_LSMT"/>
    <property type="match status" value="1"/>
</dbReference>
<feature type="domain" description="SET" evidence="5">
    <location>
        <begin position="50"/>
        <end position="267"/>
    </location>
</feature>
<gene>
    <name evidence="6" type="ORF">CVIRNUC_005170</name>
</gene>
<dbReference type="PANTHER" id="PTHR13271">
    <property type="entry name" value="UNCHARACTERIZED PUTATIVE METHYLTRANSFERASE"/>
    <property type="match status" value="1"/>
</dbReference>
<feature type="signal peptide" evidence="4">
    <location>
        <begin position="1"/>
        <end position="20"/>
    </location>
</feature>
<protein>
    <recommendedName>
        <fullName evidence="5">SET domain-containing protein</fullName>
    </recommendedName>
</protein>
<dbReference type="EMBL" id="CAUYUE010000006">
    <property type="protein sequence ID" value="CAK0780773.1"/>
    <property type="molecule type" value="Genomic_DNA"/>
</dbReference>
<dbReference type="InterPro" id="IPR036464">
    <property type="entry name" value="Rubisco_LSMT_subst-bd_sf"/>
</dbReference>
<comment type="caution">
    <text evidence="6">The sequence shown here is derived from an EMBL/GenBank/DDBJ whole genome shotgun (WGS) entry which is preliminary data.</text>
</comment>
<evidence type="ECO:0000256" key="2">
    <source>
        <dbReference type="ARBA" id="ARBA00022679"/>
    </source>
</evidence>
<dbReference type="SUPFAM" id="SSF81822">
    <property type="entry name" value="RuBisCo LSMT C-terminal, substrate-binding domain"/>
    <property type="match status" value="1"/>
</dbReference>
<dbReference type="GO" id="GO:0032259">
    <property type="term" value="P:methylation"/>
    <property type="evidence" value="ECO:0007669"/>
    <property type="project" value="UniProtKB-KW"/>
</dbReference>
<evidence type="ECO:0000256" key="1">
    <source>
        <dbReference type="ARBA" id="ARBA00022603"/>
    </source>
</evidence>
<dbReference type="AlphaFoldDB" id="A0AAV1I6X1"/>
<keyword evidence="7" id="KW-1185">Reference proteome</keyword>
<dbReference type="GO" id="GO:0016279">
    <property type="term" value="F:protein-lysine N-methyltransferase activity"/>
    <property type="evidence" value="ECO:0007669"/>
    <property type="project" value="TreeGrafter"/>
</dbReference>
<sequence length="404" mass="46932">MRIKIVGLVSVLLCILQAHGSSILSPSDHEHSPELSSLLEWLKQNGATVKNVKIDKVRDGGLRGLVATANFKAGELVALIPNHCTVDVGHYTLPGAELAVQLLWRQLEYPEWNRTFEPYWNSLPQWGTIYSKENWNLDPDHLALFQEPYLEHYVQVNANWTRDAWAGVAATDKEKQWPHMAAKYPREAQRIPYEQFRHYACLTATYTFVFPDKNQVYQRVMVPLLDLVNHYGIGSNTFVTKNPTTQAYHMVATKDIKKGEEITHTYNMDNERNDYAALNYFFIQRLDPPRLCSIDLPEGHLDASFPEFDDHYLPRDKAAILAHVDYLETKLKSFPTTIAKDDNLLSARKSKLTWLDRRVIEFRKERKWTMQHWAKILRERAKTAYSLHQMTDIEANHNFEHTEL</sequence>
<dbReference type="InterPro" id="IPR050600">
    <property type="entry name" value="SETD3_SETD6_MTase"/>
</dbReference>
<reference evidence="6 7" key="1">
    <citation type="submission" date="2023-10" db="EMBL/GenBank/DDBJ databases">
        <authorList>
            <person name="Maclean D."/>
            <person name="Macfadyen A."/>
        </authorList>
    </citation>
    <scope>NUCLEOTIDE SEQUENCE [LARGE SCALE GENOMIC DNA]</scope>
</reference>
<dbReference type="Gene3D" id="3.90.1410.10">
    <property type="entry name" value="set domain protein methyltransferase, domain 1"/>
    <property type="match status" value="1"/>
</dbReference>
<evidence type="ECO:0000259" key="5">
    <source>
        <dbReference type="PROSITE" id="PS50280"/>
    </source>
</evidence>
<organism evidence="6 7">
    <name type="scientific">Coccomyxa viridis</name>
    <dbReference type="NCBI Taxonomy" id="1274662"/>
    <lineage>
        <taxon>Eukaryota</taxon>
        <taxon>Viridiplantae</taxon>
        <taxon>Chlorophyta</taxon>
        <taxon>core chlorophytes</taxon>
        <taxon>Trebouxiophyceae</taxon>
        <taxon>Trebouxiophyceae incertae sedis</taxon>
        <taxon>Coccomyxaceae</taxon>
        <taxon>Coccomyxa</taxon>
    </lineage>
</organism>
<dbReference type="PANTHER" id="PTHR13271:SF151">
    <property type="entry name" value="SET DOMAIN-CONTAINING PROTEIN 4"/>
    <property type="match status" value="1"/>
</dbReference>
<evidence type="ECO:0000313" key="6">
    <source>
        <dbReference type="EMBL" id="CAK0780773.1"/>
    </source>
</evidence>
<accession>A0AAV1I6X1</accession>
<dbReference type="InterPro" id="IPR001214">
    <property type="entry name" value="SET_dom"/>
</dbReference>
<feature type="chain" id="PRO_5043796642" description="SET domain-containing protein" evidence="4">
    <location>
        <begin position="21"/>
        <end position="404"/>
    </location>
</feature>
<evidence type="ECO:0000313" key="7">
    <source>
        <dbReference type="Proteomes" id="UP001314263"/>
    </source>
</evidence>
<evidence type="ECO:0000256" key="4">
    <source>
        <dbReference type="SAM" id="SignalP"/>
    </source>
</evidence>
<keyword evidence="3" id="KW-0949">S-adenosyl-L-methionine</keyword>